<feature type="region of interest" description="Disordered" evidence="1">
    <location>
        <begin position="106"/>
        <end position="134"/>
    </location>
</feature>
<reference evidence="2" key="3">
    <citation type="submission" date="2025-09" db="UniProtKB">
        <authorList>
            <consortium name="Ensembl"/>
        </authorList>
    </citation>
    <scope>IDENTIFICATION</scope>
    <source>
        <strain evidence="2">Glennie</strain>
    </source>
</reference>
<reference evidence="2" key="2">
    <citation type="submission" date="2025-08" db="UniProtKB">
        <authorList>
            <consortium name="Ensembl"/>
        </authorList>
    </citation>
    <scope>IDENTIFICATION</scope>
    <source>
        <strain evidence="2">Glennie</strain>
    </source>
</reference>
<dbReference type="OMA" id="ARRNTHQ"/>
<dbReference type="InterPro" id="IPR027417">
    <property type="entry name" value="P-loop_NTPase"/>
</dbReference>
<dbReference type="PANTHER" id="PTHR13308">
    <property type="entry name" value="NEDD4-BINDING PROTEIN 2-LIKE 1"/>
    <property type="match status" value="1"/>
</dbReference>
<proteinExistence type="predicted"/>
<name>A0A6I8MXL8_ORNAN</name>
<protein>
    <recommendedName>
        <fullName evidence="4">NEDD4 binding protein 2 like 1</fullName>
    </recommendedName>
</protein>
<dbReference type="Gene3D" id="3.40.50.300">
    <property type="entry name" value="P-loop containing nucleotide triphosphate hydrolases"/>
    <property type="match status" value="1"/>
</dbReference>
<dbReference type="Proteomes" id="UP000002279">
    <property type="component" value="Chromosome 20"/>
</dbReference>
<keyword evidence="3" id="KW-1185">Reference proteome</keyword>
<dbReference type="Ensembl" id="ENSOANT00000046769.1">
    <property type="protein sequence ID" value="ENSOANP00000033462.1"/>
    <property type="gene ID" value="ENSOANG00000036140.1"/>
</dbReference>
<dbReference type="FunCoup" id="A0A6I8MXL8">
    <property type="interactions" value="23"/>
</dbReference>
<evidence type="ECO:0000256" key="1">
    <source>
        <dbReference type="SAM" id="MobiDB-lite"/>
    </source>
</evidence>
<dbReference type="PANTHER" id="PTHR13308:SF5">
    <property type="entry name" value="NEDD4-BINDING PROTEIN 2-LIKE 1"/>
    <property type="match status" value="1"/>
</dbReference>
<dbReference type="Bgee" id="ENSOANG00000036140">
    <property type="expression patterns" value="Expressed in liver and 7 other cell types or tissues"/>
</dbReference>
<accession>A0A6I8MXL8</accession>
<organism evidence="2 3">
    <name type="scientific">Ornithorhynchus anatinus</name>
    <name type="common">Duckbill platypus</name>
    <dbReference type="NCBI Taxonomy" id="9258"/>
    <lineage>
        <taxon>Eukaryota</taxon>
        <taxon>Metazoa</taxon>
        <taxon>Chordata</taxon>
        <taxon>Craniata</taxon>
        <taxon>Vertebrata</taxon>
        <taxon>Euteleostomi</taxon>
        <taxon>Mammalia</taxon>
        <taxon>Monotremata</taxon>
        <taxon>Ornithorhynchidae</taxon>
        <taxon>Ornithorhynchus</taxon>
    </lineage>
</organism>
<dbReference type="InParanoid" id="A0A6I8MXL8"/>
<evidence type="ECO:0000313" key="3">
    <source>
        <dbReference type="Proteomes" id="UP000002279"/>
    </source>
</evidence>
<dbReference type="AlphaFoldDB" id="A0A6I8MXL8"/>
<reference evidence="2 3" key="1">
    <citation type="journal article" date="2008" name="Nature">
        <title>Genome analysis of the platypus reveals unique signatures of evolution.</title>
        <authorList>
            <person name="Warren W.C."/>
            <person name="Hillier L.W."/>
            <person name="Marshall Graves J.A."/>
            <person name="Birney E."/>
            <person name="Ponting C.P."/>
            <person name="Grutzner F."/>
            <person name="Belov K."/>
            <person name="Miller W."/>
            <person name="Clarke L."/>
            <person name="Chinwalla A.T."/>
            <person name="Yang S.P."/>
            <person name="Heger A."/>
            <person name="Locke D.P."/>
            <person name="Miethke P."/>
            <person name="Waters P.D."/>
            <person name="Veyrunes F."/>
            <person name="Fulton L."/>
            <person name="Fulton B."/>
            <person name="Graves T."/>
            <person name="Wallis J."/>
            <person name="Puente X.S."/>
            <person name="Lopez-Otin C."/>
            <person name="Ordonez G.R."/>
            <person name="Eichler E.E."/>
            <person name="Chen L."/>
            <person name="Cheng Z."/>
            <person name="Deakin J.E."/>
            <person name="Alsop A."/>
            <person name="Thompson K."/>
            <person name="Kirby P."/>
            <person name="Papenfuss A.T."/>
            <person name="Wakefield M.J."/>
            <person name="Olender T."/>
            <person name="Lancet D."/>
            <person name="Huttley G.A."/>
            <person name="Smit A.F."/>
            <person name="Pask A."/>
            <person name="Temple-Smith P."/>
            <person name="Batzer M.A."/>
            <person name="Walker J.A."/>
            <person name="Konkel M.K."/>
            <person name="Harris R.S."/>
            <person name="Whittington C.M."/>
            <person name="Wong E.S."/>
            <person name="Gemmell N.J."/>
            <person name="Buschiazzo E."/>
            <person name="Vargas Jentzsch I.M."/>
            <person name="Merkel A."/>
            <person name="Schmitz J."/>
            <person name="Zemann A."/>
            <person name="Churakov G."/>
            <person name="Kriegs J.O."/>
            <person name="Brosius J."/>
            <person name="Murchison E.P."/>
            <person name="Sachidanandam R."/>
            <person name="Smith C."/>
            <person name="Hannon G.J."/>
            <person name="Tsend-Ayush E."/>
            <person name="McMillan D."/>
            <person name="Attenborough R."/>
            <person name="Rens W."/>
            <person name="Ferguson-Smith M."/>
            <person name="Lefevre C.M."/>
            <person name="Sharp J.A."/>
            <person name="Nicholas K.R."/>
            <person name="Ray D.A."/>
            <person name="Kube M."/>
            <person name="Reinhardt R."/>
            <person name="Pringle T.H."/>
            <person name="Taylor J."/>
            <person name="Jones R.C."/>
            <person name="Nixon B."/>
            <person name="Dacheux J.L."/>
            <person name="Niwa H."/>
            <person name="Sekita Y."/>
            <person name="Huang X."/>
            <person name="Stark A."/>
            <person name="Kheradpour P."/>
            <person name="Kellis M."/>
            <person name="Flicek P."/>
            <person name="Chen Y."/>
            <person name="Webber C."/>
            <person name="Hardison R."/>
            <person name="Nelson J."/>
            <person name="Hallsworth-Pepin K."/>
            <person name="Delehaunty K."/>
            <person name="Markovic C."/>
            <person name="Minx P."/>
            <person name="Feng Y."/>
            <person name="Kremitzki C."/>
            <person name="Mitreva M."/>
            <person name="Glasscock J."/>
            <person name="Wylie T."/>
            <person name="Wohldmann P."/>
            <person name="Thiru P."/>
            <person name="Nhan M.N."/>
            <person name="Pohl C.S."/>
            <person name="Smith S.M."/>
            <person name="Hou S."/>
            <person name="Nefedov M."/>
            <person name="de Jong P.J."/>
            <person name="Renfree M.B."/>
            <person name="Mardis E.R."/>
            <person name="Wilson R.K."/>
        </authorList>
    </citation>
    <scope>NUCLEOTIDE SEQUENCE [LARGE SCALE GENOMIC DNA]</scope>
    <source>
        <strain evidence="2 3">Glennie</strain>
    </source>
</reference>
<evidence type="ECO:0000313" key="2">
    <source>
        <dbReference type="Ensembl" id="ENSOANP00000033462.1"/>
    </source>
</evidence>
<dbReference type="GeneTree" id="ENSGT00940000161564"/>
<evidence type="ECO:0008006" key="4">
    <source>
        <dbReference type="Google" id="ProtNLM"/>
    </source>
</evidence>
<dbReference type="InterPro" id="IPR026302">
    <property type="entry name" value="NEDD4-bd_p2"/>
</dbReference>
<sequence>MRNGDSPIIIDNTNLQSWEMRPYAVMALENNYEVIFREPDTRWKFNVQELARRNIHGVSKEKIRRMKEWYEHGVTFRGVLHAEKPSGTGSHWEWCDPTYPGPAGPWSSCPRGFSGQRAPLPRRGGFHRQYQSSS</sequence>